<feature type="non-terminal residue" evidence="1">
    <location>
        <position position="1"/>
    </location>
</feature>
<sequence length="32" mass="3813">WHLTGNPRSRPFSPRLARSPWRMIFYPTRSAA</sequence>
<evidence type="ECO:0000313" key="1">
    <source>
        <dbReference type="EMBL" id="SVC89376.1"/>
    </source>
</evidence>
<name>A0A382QVA3_9ZZZZ</name>
<dbReference type="EMBL" id="UINC01117148">
    <property type="protein sequence ID" value="SVC89376.1"/>
    <property type="molecule type" value="Genomic_DNA"/>
</dbReference>
<proteinExistence type="predicted"/>
<organism evidence="1">
    <name type="scientific">marine metagenome</name>
    <dbReference type="NCBI Taxonomy" id="408172"/>
    <lineage>
        <taxon>unclassified sequences</taxon>
        <taxon>metagenomes</taxon>
        <taxon>ecological metagenomes</taxon>
    </lineage>
</organism>
<protein>
    <submittedName>
        <fullName evidence="1">Uncharacterized protein</fullName>
    </submittedName>
</protein>
<accession>A0A382QVA3</accession>
<reference evidence="1" key="1">
    <citation type="submission" date="2018-05" db="EMBL/GenBank/DDBJ databases">
        <authorList>
            <person name="Lanie J.A."/>
            <person name="Ng W.-L."/>
            <person name="Kazmierczak K.M."/>
            <person name="Andrzejewski T.M."/>
            <person name="Davidsen T.M."/>
            <person name="Wayne K.J."/>
            <person name="Tettelin H."/>
            <person name="Glass J.I."/>
            <person name="Rusch D."/>
            <person name="Podicherti R."/>
            <person name="Tsui H.-C.T."/>
            <person name="Winkler M.E."/>
        </authorList>
    </citation>
    <scope>NUCLEOTIDE SEQUENCE</scope>
</reference>
<dbReference type="AlphaFoldDB" id="A0A382QVA3"/>
<feature type="non-terminal residue" evidence="1">
    <location>
        <position position="32"/>
    </location>
</feature>
<gene>
    <name evidence="1" type="ORF">METZ01_LOCUS342230</name>
</gene>